<accession>A0A8A4TK66</accession>
<comment type="subcellular location">
    <subcellularLocation>
        <location evidence="1 10">Cell outer membrane</location>
        <topology evidence="1 10">Multi-pass membrane protein</topology>
    </subcellularLocation>
</comment>
<evidence type="ECO:0000259" key="13">
    <source>
        <dbReference type="Pfam" id="PF00593"/>
    </source>
</evidence>
<dbReference type="CDD" id="cd01347">
    <property type="entry name" value="ligand_gated_channel"/>
    <property type="match status" value="1"/>
</dbReference>
<dbReference type="GO" id="GO:0009279">
    <property type="term" value="C:cell outer membrane"/>
    <property type="evidence" value="ECO:0007669"/>
    <property type="project" value="UniProtKB-SubCell"/>
</dbReference>
<keyword evidence="8 15" id="KW-0675">Receptor</keyword>
<comment type="similarity">
    <text evidence="10 11">Belongs to the TonB-dependent receptor family.</text>
</comment>
<keyword evidence="7 10" id="KW-0472">Membrane</keyword>
<proteinExistence type="inferred from homology"/>
<protein>
    <submittedName>
        <fullName evidence="15">TonB-dependent receptor</fullName>
    </submittedName>
</protein>
<dbReference type="Gene3D" id="2.170.130.10">
    <property type="entry name" value="TonB-dependent receptor, plug domain"/>
    <property type="match status" value="1"/>
</dbReference>
<dbReference type="EMBL" id="CP071793">
    <property type="protein sequence ID" value="QTD49973.1"/>
    <property type="molecule type" value="Genomic_DNA"/>
</dbReference>
<evidence type="ECO:0000256" key="4">
    <source>
        <dbReference type="ARBA" id="ARBA00022692"/>
    </source>
</evidence>
<keyword evidence="3 10" id="KW-1134">Transmembrane beta strand</keyword>
<dbReference type="KEGG" id="scor:J3U87_30695"/>
<dbReference type="PANTHER" id="PTHR30069:SF29">
    <property type="entry name" value="HEMOGLOBIN AND HEMOGLOBIN-HAPTOGLOBIN-BINDING PROTEIN 1-RELATED"/>
    <property type="match status" value="1"/>
</dbReference>
<evidence type="ECO:0000259" key="14">
    <source>
        <dbReference type="Pfam" id="PF07715"/>
    </source>
</evidence>
<dbReference type="Proteomes" id="UP000663929">
    <property type="component" value="Chromosome"/>
</dbReference>
<dbReference type="SUPFAM" id="SSF56935">
    <property type="entry name" value="Porins"/>
    <property type="match status" value="1"/>
</dbReference>
<feature type="chain" id="PRO_5035230179" evidence="12">
    <location>
        <begin position="25"/>
        <end position="729"/>
    </location>
</feature>
<dbReference type="RefSeq" id="WP_237379604.1">
    <property type="nucleotide sequence ID" value="NZ_CP071793.1"/>
</dbReference>
<dbReference type="InterPro" id="IPR037066">
    <property type="entry name" value="Plug_dom_sf"/>
</dbReference>
<name>A0A8A4TK66_SULCO</name>
<evidence type="ECO:0000256" key="3">
    <source>
        <dbReference type="ARBA" id="ARBA00022452"/>
    </source>
</evidence>
<evidence type="ECO:0000256" key="10">
    <source>
        <dbReference type="PROSITE-ProRule" id="PRU01360"/>
    </source>
</evidence>
<evidence type="ECO:0000256" key="9">
    <source>
        <dbReference type="ARBA" id="ARBA00023237"/>
    </source>
</evidence>
<evidence type="ECO:0000313" key="15">
    <source>
        <dbReference type="EMBL" id="QTD49973.1"/>
    </source>
</evidence>
<dbReference type="GO" id="GO:0044718">
    <property type="term" value="P:siderophore transmembrane transport"/>
    <property type="evidence" value="ECO:0007669"/>
    <property type="project" value="TreeGrafter"/>
</dbReference>
<dbReference type="Pfam" id="PF07715">
    <property type="entry name" value="Plug"/>
    <property type="match status" value="1"/>
</dbReference>
<evidence type="ECO:0000256" key="12">
    <source>
        <dbReference type="SAM" id="SignalP"/>
    </source>
</evidence>
<evidence type="ECO:0000313" key="16">
    <source>
        <dbReference type="Proteomes" id="UP000663929"/>
    </source>
</evidence>
<evidence type="ECO:0000256" key="2">
    <source>
        <dbReference type="ARBA" id="ARBA00022448"/>
    </source>
</evidence>
<dbReference type="AlphaFoldDB" id="A0A8A4TK66"/>
<keyword evidence="4 10" id="KW-0812">Transmembrane</keyword>
<evidence type="ECO:0000256" key="5">
    <source>
        <dbReference type="ARBA" id="ARBA00022729"/>
    </source>
</evidence>
<feature type="signal peptide" evidence="12">
    <location>
        <begin position="1"/>
        <end position="24"/>
    </location>
</feature>
<dbReference type="Pfam" id="PF00593">
    <property type="entry name" value="TonB_dep_Rec_b-barrel"/>
    <property type="match status" value="1"/>
</dbReference>
<evidence type="ECO:0000256" key="1">
    <source>
        <dbReference type="ARBA" id="ARBA00004571"/>
    </source>
</evidence>
<dbReference type="PANTHER" id="PTHR30069">
    <property type="entry name" value="TONB-DEPENDENT OUTER MEMBRANE RECEPTOR"/>
    <property type="match status" value="1"/>
</dbReference>
<evidence type="ECO:0000256" key="11">
    <source>
        <dbReference type="RuleBase" id="RU003357"/>
    </source>
</evidence>
<dbReference type="Gene3D" id="2.40.170.20">
    <property type="entry name" value="TonB-dependent receptor, beta-barrel domain"/>
    <property type="match status" value="1"/>
</dbReference>
<organism evidence="15 16">
    <name type="scientific">Sulfidibacter corallicola</name>
    <dbReference type="NCBI Taxonomy" id="2818388"/>
    <lineage>
        <taxon>Bacteria</taxon>
        <taxon>Pseudomonadati</taxon>
        <taxon>Acidobacteriota</taxon>
        <taxon>Holophagae</taxon>
        <taxon>Acanthopleuribacterales</taxon>
        <taxon>Acanthopleuribacteraceae</taxon>
        <taxon>Sulfidibacter</taxon>
    </lineage>
</organism>
<feature type="domain" description="TonB-dependent receptor-like beta-barrel" evidence="13">
    <location>
        <begin position="268"/>
        <end position="696"/>
    </location>
</feature>
<sequence>MTCQALVRYWVVSLCLLISSPSIAADFEDDFAEVDLSLEELLTLSITTASKIAVSAADAPGIVSVITREQIQGRGARTLADVLSMVPGITVARSLQNGYNTTILVRGSFSLNSEDILILKDGKRMNDAFTGGGVTFTPDYPVGHIKQIEIIRGPGSALYGANAFVGVINIITDRDQEDNRVSLRAGDHRGWFTSATLRRQFSPHARLGIDLDFVNNELEDIPVNGFSQFPEGPAFVPSATFSDRVTGDAKQMFTVDLFLEISRFTIGFEYADTKQRNNWGHGIPKDPHIVSEGVALDLGQDVFSNRDKARFVRASLKYERAFSDRLSLTWLSGYNDFHNFTNYRIGANASHGPWVYSGTGIGASFFYDRDTQTTFSDLSLSWFPSESHSLVVGLDYQRDEQDATFSHVTFPPVPPRDQVVPAYHNGSVILPGTRRILAAYAQHTWTPHEKLGLTLGARFDDYDDFGSSFNPRLAVVYHLSEAIHLKALYGEAFRAPSFSEKNQSFTIYIPNPDLEPEELETYELQCNVQPNKHWFFSLTGFQYDVDQVINQISTNTNPQNPGETQFRNFGLREGKGIEAELRYQGRQGHDFYVNFSQVEVEDILAGEAFPVSAIPERSLNAGFQLHFMEKRLSISANMWHRTDWQEQDPTSLPFPGIPGGVPFLETLRFEDATVVDLHGAYEIRENVRGSLTVINVGDAHPQFGDLHSFAPAGITTERRQVIAGINYRY</sequence>
<evidence type="ECO:0000256" key="7">
    <source>
        <dbReference type="ARBA" id="ARBA00023136"/>
    </source>
</evidence>
<keyword evidence="16" id="KW-1185">Reference proteome</keyword>
<keyword evidence="2 10" id="KW-0813">Transport</keyword>
<reference evidence="15" key="1">
    <citation type="submission" date="2021-03" db="EMBL/GenBank/DDBJ databases">
        <title>Acanthopleuribacteraceae sp. M133.</title>
        <authorList>
            <person name="Wang G."/>
        </authorList>
    </citation>
    <scope>NUCLEOTIDE SEQUENCE</scope>
    <source>
        <strain evidence="15">M133</strain>
    </source>
</reference>
<evidence type="ECO:0000256" key="8">
    <source>
        <dbReference type="ARBA" id="ARBA00023170"/>
    </source>
</evidence>
<keyword evidence="5 12" id="KW-0732">Signal</keyword>
<dbReference type="InterPro" id="IPR036942">
    <property type="entry name" value="Beta-barrel_TonB_sf"/>
</dbReference>
<gene>
    <name evidence="15" type="ORF">J3U87_30695</name>
</gene>
<dbReference type="InterPro" id="IPR000531">
    <property type="entry name" value="Beta-barrel_TonB"/>
</dbReference>
<dbReference type="GO" id="GO:0015344">
    <property type="term" value="F:siderophore uptake transmembrane transporter activity"/>
    <property type="evidence" value="ECO:0007669"/>
    <property type="project" value="TreeGrafter"/>
</dbReference>
<dbReference type="InterPro" id="IPR012910">
    <property type="entry name" value="Plug_dom"/>
</dbReference>
<dbReference type="PROSITE" id="PS52016">
    <property type="entry name" value="TONB_DEPENDENT_REC_3"/>
    <property type="match status" value="1"/>
</dbReference>
<evidence type="ECO:0000256" key="6">
    <source>
        <dbReference type="ARBA" id="ARBA00023077"/>
    </source>
</evidence>
<keyword evidence="6 11" id="KW-0798">TonB box</keyword>
<dbReference type="InterPro" id="IPR039426">
    <property type="entry name" value="TonB-dep_rcpt-like"/>
</dbReference>
<keyword evidence="9 10" id="KW-0998">Cell outer membrane</keyword>
<feature type="domain" description="TonB-dependent receptor plug" evidence="14">
    <location>
        <begin position="57"/>
        <end position="167"/>
    </location>
</feature>